<dbReference type="InParanoid" id="A0A2V0NSV6"/>
<comment type="cofactor">
    <cofactor evidence="14">
        <name>Mg(2+)</name>
        <dbReference type="ChEBI" id="CHEBI:18420"/>
    </cofactor>
</comment>
<organism evidence="19 20">
    <name type="scientific">Raphidocelis subcapitata</name>
    <dbReference type="NCBI Taxonomy" id="307507"/>
    <lineage>
        <taxon>Eukaryota</taxon>
        <taxon>Viridiplantae</taxon>
        <taxon>Chlorophyta</taxon>
        <taxon>core chlorophytes</taxon>
        <taxon>Chlorophyceae</taxon>
        <taxon>CS clade</taxon>
        <taxon>Sphaeropleales</taxon>
        <taxon>Selenastraceae</taxon>
        <taxon>Raphidocelis</taxon>
    </lineage>
</organism>
<evidence type="ECO:0000256" key="12">
    <source>
        <dbReference type="PIRSR" id="PIRSR606539-1"/>
    </source>
</evidence>
<dbReference type="InterPro" id="IPR032631">
    <property type="entry name" value="P-type_ATPase_N"/>
</dbReference>
<feature type="binding site" evidence="14">
    <location>
        <position position="425"/>
    </location>
    <ligand>
        <name>Mg(2+)</name>
        <dbReference type="ChEBI" id="CHEBI:18420"/>
    </ligand>
</feature>
<evidence type="ECO:0000313" key="19">
    <source>
        <dbReference type="EMBL" id="GBF88623.1"/>
    </source>
</evidence>
<keyword evidence="5 13" id="KW-0547">Nucleotide-binding</keyword>
<feature type="transmembrane region" description="Helical" evidence="15">
    <location>
        <begin position="300"/>
        <end position="325"/>
    </location>
</feature>
<dbReference type="PRINTS" id="PR00119">
    <property type="entry name" value="CATATPASE"/>
</dbReference>
<dbReference type="OrthoDB" id="377733at2759"/>
<dbReference type="STRING" id="307507.A0A2V0NSV6"/>
<feature type="compositionally biased region" description="Basic residues" evidence="16">
    <location>
        <begin position="1442"/>
        <end position="1451"/>
    </location>
</feature>
<reference evidence="19 20" key="1">
    <citation type="journal article" date="2018" name="Sci. Rep.">
        <title>Raphidocelis subcapitata (=Pseudokirchneriella subcapitata) provides an insight into genome evolution and environmental adaptations in the Sphaeropleales.</title>
        <authorList>
            <person name="Suzuki S."/>
            <person name="Yamaguchi H."/>
            <person name="Nakajima N."/>
            <person name="Kawachi M."/>
        </authorList>
    </citation>
    <scope>NUCLEOTIDE SEQUENCE [LARGE SCALE GENOMIC DNA]</scope>
    <source>
        <strain evidence="19 20">NIES-35</strain>
    </source>
</reference>
<feature type="region of interest" description="Disordered" evidence="16">
    <location>
        <begin position="1442"/>
        <end position="1711"/>
    </location>
</feature>
<keyword evidence="7 14" id="KW-0460">Magnesium</keyword>
<feature type="binding site" evidence="14">
    <location>
        <position position="861"/>
    </location>
    <ligand>
        <name>Mg(2+)</name>
        <dbReference type="ChEBI" id="CHEBI:18420"/>
    </ligand>
</feature>
<dbReference type="CDD" id="cd02073">
    <property type="entry name" value="P-type_ATPase_APLT_Dnf-like"/>
    <property type="match status" value="1"/>
</dbReference>
<feature type="transmembrane region" description="Helical" evidence="15">
    <location>
        <begin position="947"/>
        <end position="968"/>
    </location>
</feature>
<evidence type="ECO:0000256" key="11">
    <source>
        <dbReference type="ARBA" id="ARBA00034036"/>
    </source>
</evidence>
<dbReference type="SFLD" id="SFLDG00002">
    <property type="entry name" value="C1.7:_P-type_atpase_like"/>
    <property type="match status" value="1"/>
</dbReference>
<feature type="binding site" evidence="13">
    <location>
        <position position="707"/>
    </location>
    <ligand>
        <name>ATP</name>
        <dbReference type="ChEBI" id="CHEBI:30616"/>
    </ligand>
</feature>
<dbReference type="SFLD" id="SFLDF00027">
    <property type="entry name" value="p-type_atpase"/>
    <property type="match status" value="1"/>
</dbReference>
<dbReference type="Pfam" id="PF13246">
    <property type="entry name" value="Cation_ATPase"/>
    <property type="match status" value="1"/>
</dbReference>
<dbReference type="InterPro" id="IPR006539">
    <property type="entry name" value="P-type_ATPase_IV"/>
</dbReference>
<name>A0A2V0NSV6_9CHLO</name>
<keyword evidence="20" id="KW-1185">Reference proteome</keyword>
<dbReference type="Proteomes" id="UP000247498">
    <property type="component" value="Unassembled WGS sequence"/>
</dbReference>
<dbReference type="GO" id="GO:0005886">
    <property type="term" value="C:plasma membrane"/>
    <property type="evidence" value="ECO:0007669"/>
    <property type="project" value="TreeGrafter"/>
</dbReference>
<evidence type="ECO:0000256" key="8">
    <source>
        <dbReference type="ARBA" id="ARBA00022967"/>
    </source>
</evidence>
<keyword evidence="8 15" id="KW-1278">Translocase</keyword>
<gene>
    <name evidence="19" type="ORF">Rsub_01338</name>
</gene>
<feature type="binding site" evidence="13">
    <location>
        <position position="708"/>
    </location>
    <ligand>
        <name>ATP</name>
        <dbReference type="ChEBI" id="CHEBI:30616"/>
    </ligand>
</feature>
<dbReference type="GO" id="GO:0140326">
    <property type="term" value="F:ATPase-coupled intramembrane lipid transporter activity"/>
    <property type="evidence" value="ECO:0007669"/>
    <property type="project" value="UniProtKB-EC"/>
</dbReference>
<feature type="binding site" evidence="13">
    <location>
        <position position="536"/>
    </location>
    <ligand>
        <name>ATP</name>
        <dbReference type="ChEBI" id="CHEBI:30616"/>
    </ligand>
</feature>
<evidence type="ECO:0000256" key="2">
    <source>
        <dbReference type="ARBA" id="ARBA00008109"/>
    </source>
</evidence>
<dbReference type="Pfam" id="PF16209">
    <property type="entry name" value="PhoLip_ATPase_N"/>
    <property type="match status" value="1"/>
</dbReference>
<comment type="subcellular location">
    <subcellularLocation>
        <location evidence="1 15">Membrane</location>
        <topology evidence="1 15">Multi-pass membrane protein</topology>
    </subcellularLocation>
</comment>
<feature type="transmembrane region" description="Helical" evidence="15">
    <location>
        <begin position="1105"/>
        <end position="1125"/>
    </location>
</feature>
<dbReference type="GO" id="GO:0000287">
    <property type="term" value="F:magnesium ion binding"/>
    <property type="evidence" value="ECO:0007669"/>
    <property type="project" value="UniProtKB-UniRule"/>
</dbReference>
<feature type="binding site" evidence="13">
    <location>
        <position position="581"/>
    </location>
    <ligand>
        <name>ATP</name>
        <dbReference type="ChEBI" id="CHEBI:30616"/>
    </ligand>
</feature>
<feature type="binding site" evidence="13">
    <location>
        <position position="425"/>
    </location>
    <ligand>
        <name>ATP</name>
        <dbReference type="ChEBI" id="CHEBI:30616"/>
    </ligand>
</feature>
<evidence type="ECO:0000256" key="5">
    <source>
        <dbReference type="ARBA" id="ARBA00022741"/>
    </source>
</evidence>
<dbReference type="FunCoup" id="A0A2V0NSV6">
    <property type="interactions" value="690"/>
</dbReference>
<dbReference type="FunFam" id="3.40.50.1000:FF:000014">
    <property type="entry name" value="Phospholipid-transporting ATPase"/>
    <property type="match status" value="1"/>
</dbReference>
<evidence type="ECO:0000256" key="3">
    <source>
        <dbReference type="ARBA" id="ARBA00022692"/>
    </source>
</evidence>
<dbReference type="GO" id="GO:0005524">
    <property type="term" value="F:ATP binding"/>
    <property type="evidence" value="ECO:0007669"/>
    <property type="project" value="UniProtKB-UniRule"/>
</dbReference>
<dbReference type="InterPro" id="IPR008250">
    <property type="entry name" value="ATPase_P-typ_transduc_dom_A_sf"/>
</dbReference>
<feature type="transmembrane region" description="Helical" evidence="15">
    <location>
        <begin position="97"/>
        <end position="116"/>
    </location>
</feature>
<feature type="compositionally biased region" description="Gly residues" evidence="16">
    <location>
        <begin position="1519"/>
        <end position="1535"/>
    </location>
</feature>
<dbReference type="EC" id="7.6.2.1" evidence="15"/>
<dbReference type="Gene3D" id="2.70.150.10">
    <property type="entry name" value="Calcium-transporting ATPase, cytoplasmic transduction domain A"/>
    <property type="match status" value="1"/>
</dbReference>
<dbReference type="PANTHER" id="PTHR24092">
    <property type="entry name" value="PROBABLE PHOSPHOLIPID-TRANSPORTING ATPASE"/>
    <property type="match status" value="1"/>
</dbReference>
<dbReference type="InterPro" id="IPR044492">
    <property type="entry name" value="P_typ_ATPase_HD_dom"/>
</dbReference>
<feature type="active site" description="4-aspartylphosphate intermediate" evidence="12">
    <location>
        <position position="425"/>
    </location>
</feature>
<evidence type="ECO:0000256" key="10">
    <source>
        <dbReference type="ARBA" id="ARBA00023136"/>
    </source>
</evidence>
<evidence type="ECO:0000256" key="13">
    <source>
        <dbReference type="PIRSR" id="PIRSR606539-2"/>
    </source>
</evidence>
<evidence type="ECO:0000313" key="20">
    <source>
        <dbReference type="Proteomes" id="UP000247498"/>
    </source>
</evidence>
<dbReference type="InterPro" id="IPR023214">
    <property type="entry name" value="HAD_sf"/>
</dbReference>
<feature type="compositionally biased region" description="Pro residues" evidence="16">
    <location>
        <begin position="1574"/>
        <end position="1590"/>
    </location>
</feature>
<feature type="binding site" evidence="14">
    <location>
        <position position="427"/>
    </location>
    <ligand>
        <name>Mg(2+)</name>
        <dbReference type="ChEBI" id="CHEBI:18420"/>
    </ligand>
</feature>
<feature type="compositionally biased region" description="Low complexity" evidence="16">
    <location>
        <begin position="1681"/>
        <end position="1696"/>
    </location>
</feature>
<dbReference type="SUPFAM" id="SSF56784">
    <property type="entry name" value="HAD-like"/>
    <property type="match status" value="1"/>
</dbReference>
<feature type="transmembrane region" description="Helical" evidence="15">
    <location>
        <begin position="915"/>
        <end position="935"/>
    </location>
</feature>
<feature type="binding site" evidence="13">
    <location>
        <position position="426"/>
    </location>
    <ligand>
        <name>ATP</name>
        <dbReference type="ChEBI" id="CHEBI:30616"/>
    </ligand>
</feature>
<dbReference type="Gene3D" id="3.40.50.1000">
    <property type="entry name" value="HAD superfamily/HAD-like"/>
    <property type="match status" value="1"/>
</dbReference>
<dbReference type="InterPro" id="IPR023299">
    <property type="entry name" value="ATPase_P-typ_cyto_dom_N"/>
</dbReference>
<keyword evidence="6 13" id="KW-0067">ATP-binding</keyword>
<evidence type="ECO:0000256" key="14">
    <source>
        <dbReference type="PIRSR" id="PIRSR606539-3"/>
    </source>
</evidence>
<evidence type="ECO:0000256" key="7">
    <source>
        <dbReference type="ARBA" id="ARBA00022842"/>
    </source>
</evidence>
<evidence type="ECO:0000256" key="1">
    <source>
        <dbReference type="ARBA" id="ARBA00004141"/>
    </source>
</evidence>
<feature type="binding site" evidence="13">
    <location>
        <position position="838"/>
    </location>
    <ligand>
        <name>ATP</name>
        <dbReference type="ChEBI" id="CHEBI:30616"/>
    </ligand>
</feature>
<dbReference type="InterPro" id="IPR001757">
    <property type="entry name" value="P_typ_ATPase"/>
</dbReference>
<comment type="similarity">
    <text evidence="2 15">Belongs to the cation transport ATPase (P-type) (TC 3.A.3) family. Type IV subfamily.</text>
</comment>
<dbReference type="InterPro" id="IPR032630">
    <property type="entry name" value="P_typ_ATPase_c"/>
</dbReference>
<feature type="binding site" evidence="13">
    <location>
        <position position="627"/>
    </location>
    <ligand>
        <name>ATP</name>
        <dbReference type="ChEBI" id="CHEBI:30616"/>
    </ligand>
</feature>
<accession>A0A2V0NSV6</accession>
<dbReference type="PROSITE" id="PS00154">
    <property type="entry name" value="ATPASE_E1_E2"/>
    <property type="match status" value="1"/>
</dbReference>
<comment type="catalytic activity">
    <reaction evidence="11 15">
        <text>ATP + H2O + phospholipidSide 1 = ADP + phosphate + phospholipidSide 2.</text>
        <dbReference type="EC" id="7.6.2.1"/>
    </reaction>
</comment>
<evidence type="ECO:0000256" key="16">
    <source>
        <dbReference type="SAM" id="MobiDB-lite"/>
    </source>
</evidence>
<feature type="binding site" evidence="14">
    <location>
        <position position="857"/>
    </location>
    <ligand>
        <name>Mg(2+)</name>
        <dbReference type="ChEBI" id="CHEBI:18420"/>
    </ligand>
</feature>
<dbReference type="InterPro" id="IPR018303">
    <property type="entry name" value="ATPase_P-typ_P_site"/>
</dbReference>
<dbReference type="InterPro" id="IPR036412">
    <property type="entry name" value="HAD-like_sf"/>
</dbReference>
<feature type="compositionally biased region" description="Low complexity" evidence="16">
    <location>
        <begin position="1560"/>
        <end position="1573"/>
    </location>
</feature>
<keyword evidence="4 14" id="KW-0479">Metal-binding</keyword>
<feature type="domain" description="P-type ATPase N-terminal" evidence="17">
    <location>
        <begin position="45"/>
        <end position="99"/>
    </location>
</feature>
<proteinExistence type="inferred from homology"/>
<feature type="compositionally biased region" description="Low complexity" evidence="16">
    <location>
        <begin position="1452"/>
        <end position="1463"/>
    </location>
</feature>
<dbReference type="SUPFAM" id="SSF81660">
    <property type="entry name" value="Metal cation-transporting ATPase, ATP-binding domain N"/>
    <property type="match status" value="1"/>
</dbReference>
<dbReference type="EMBL" id="BDRX01000005">
    <property type="protein sequence ID" value="GBF88623.1"/>
    <property type="molecule type" value="Genomic_DNA"/>
</dbReference>
<evidence type="ECO:0000259" key="17">
    <source>
        <dbReference type="Pfam" id="PF16209"/>
    </source>
</evidence>
<feature type="transmembrane region" description="Helical" evidence="15">
    <location>
        <begin position="345"/>
        <end position="367"/>
    </location>
</feature>
<feature type="transmembrane region" description="Helical" evidence="15">
    <location>
        <begin position="989"/>
        <end position="1019"/>
    </location>
</feature>
<dbReference type="GO" id="GO:0045332">
    <property type="term" value="P:phospholipid translocation"/>
    <property type="evidence" value="ECO:0007669"/>
    <property type="project" value="TreeGrafter"/>
</dbReference>
<feature type="domain" description="P-type ATPase C-terminal" evidence="18">
    <location>
        <begin position="883"/>
        <end position="1134"/>
    </location>
</feature>
<protein>
    <recommendedName>
        <fullName evidence="15">Phospholipid-transporting ATPase</fullName>
        <ecNumber evidence="15">7.6.2.1</ecNumber>
    </recommendedName>
</protein>
<evidence type="ECO:0000256" key="15">
    <source>
        <dbReference type="RuleBase" id="RU362033"/>
    </source>
</evidence>
<keyword evidence="10 15" id="KW-0472">Membrane</keyword>
<dbReference type="Pfam" id="PF16212">
    <property type="entry name" value="PhoLip_ATPase_C"/>
    <property type="match status" value="1"/>
</dbReference>
<sequence>MEDGQGGWLARLLGRRCVEQGTRVVAFPAPPPHHGLPSVGAAARTPHYHGNRTSTTKYTLLSFLPKSLFEQYRRVANIYFTLNAALSLTPYSPVRPWTTFLPLLLVLGIAMVKEAVEDYKRYRQDVEVNNRQVEVFDSVQQRFVDRTWADVQVGDIITVFKDEFFPADLLFLGAENEDGLCYIETMQLDGETNLKIKKALDETRGLTEESLRGFAATVRCEPPNSRLYHFTGNLELPQPGGAPPAVVAVPPVSVLLRGCSLRNTHRVYGLVLYAGHDTKIFQNSTQPPSKRSRVERTVDAIILFMFALLFAMCLVGCASFASWTANSMPGHWYLAPNAVPREYDPSGPAVVAVTNFITAFILYSYLIPISLYVSIEMVKVVQALVFIGRDRQMYHAESDTPAAARTSNLNEASGELGMVDTILTDKTGTLTRNVMEFFKASIGGVAYGVGVTEVERANAARRGLALAGGEAAGRSPAAEQYFNFFDSRIMGGAWAGQPNPHLAREFFRMLALCHTVIPDGPDDPNRIRYEAESPDEAALVVAAKVFGFFFFRRTNTLLKLRESLPEGVTEAEYEVLNILEFNSTRKRMSVGADTVIYERLARDHPTNEALRDVTLSHMEDFGSAGLRTLCLAYRELDPAAYDEWQERYIEAKTSMEDRQAKVDAVSEEVECDLVLLGCTAIEDKLQEGVPDCIKALADANIRLWVLTGDKMETAINIGYACSLITDEMTQFQASSIAGAGADALARVTGQSPEVEALEAAGLAEDAMLLAGQHVQSELERVARVFTEDAEAGASVRYALVIDGKALLYALSPMLRELFLRVGLKCTSVVCCRVSPLQKAQVTALVKSHGDVTLAIGDGANDVGMIQKAHIGVGISGQEGMQAVMAADFAIAQFRFLTPLLLIHGRLSYKRIARMILFFFYKNLLFGTTIFVYNAFALFSGQPIYNDFYMTLFNVVFTAMAPLVVGWFDRDLDKGYGVRFPLLYRDGQRNIYFGLPAITGWLLTAVAHAAIILACVLAGAGPTRVDRSHGHPRALGQDGVLMFSVVIVTVHAQLASIIDQWTWAHHASCWGSIALWFLFLLVYGAFPVELAADLHKFFAGAVANNLFFWLTVAVTAGLCVLPTFVARTAARYLAPRYYQVVQEVAAREARGEGVLEGFAPGVRGAKPAAGVSARASRLMQRKALRAGSSTGGAVAVALRRRYSGFVAPYEARSRVFDTNELFASAAAAGYAISQTGEVIVPPPTRTTTMAGAFGTQAGGGTWASADVAGMGPPSPGPGSPGRVTIGPFSTSPGGGALARAISGIGAMTLHRRTVSTGPFLGGGSVPATPSGAGTATLPGMAASTSGSGALLPTALQQQQPFLSGGLTRISAGTSLSGGGGFALPSSCGGAAEAVPQIARDDAAASYAGNPVLAQLEREFTRDPRRHRRGIKLSFLSISNLPRIRSRSPKGRTSRSGSPVSRASSYTGLRAASFDGGGGAGGGSLEGDSAEAEAAKRMAVSEGGAPRCSSSGPELQMTALGSGGWAVGGGGGDGGGKVEPFEDAGGATKPQRWLALRDDDAPGAAQQAPGHQQQPQPQPQPQRGPPPPPPPHLQQQAQPAALFPAEPQPPAQVSPPLQQQQTVAQPTIRQPVPAAPRQQGSPPATAAWPQLPSAAQQQHRAPASPSRLLRMAAHADPPPAPVPRAGAAAAAALEAPPAEEGPSIRQPPAHEDAYRPAPAVGVELQTEDPAMLQLFEVALQRRPPPQGGGGSGGSASG</sequence>
<dbReference type="GO" id="GO:0016887">
    <property type="term" value="F:ATP hydrolysis activity"/>
    <property type="evidence" value="ECO:0007669"/>
    <property type="project" value="InterPro"/>
</dbReference>
<dbReference type="Gene3D" id="3.40.1110.10">
    <property type="entry name" value="Calcium-transporting ATPase, cytoplasmic domain N"/>
    <property type="match status" value="1"/>
</dbReference>
<feature type="binding site" evidence="13">
    <location>
        <position position="427"/>
    </location>
    <ligand>
        <name>ATP</name>
        <dbReference type="ChEBI" id="CHEBI:30616"/>
    </ligand>
</feature>
<keyword evidence="9 15" id="KW-1133">Transmembrane helix</keyword>
<dbReference type="NCBIfam" id="TIGR01494">
    <property type="entry name" value="ATPase_P-type"/>
    <property type="match status" value="1"/>
</dbReference>
<feature type="transmembrane region" description="Helical" evidence="15">
    <location>
        <begin position="1066"/>
        <end position="1085"/>
    </location>
</feature>
<comment type="caution">
    <text evidence="19">The sequence shown here is derived from an EMBL/GenBank/DDBJ whole genome shotgun (WGS) entry which is preliminary data.</text>
</comment>
<keyword evidence="3 15" id="KW-0812">Transmembrane</keyword>
<dbReference type="NCBIfam" id="TIGR01652">
    <property type="entry name" value="ATPase-Plipid"/>
    <property type="match status" value="1"/>
</dbReference>
<feature type="binding site" evidence="13">
    <location>
        <position position="861"/>
    </location>
    <ligand>
        <name>ATP</name>
        <dbReference type="ChEBI" id="CHEBI:30616"/>
    </ligand>
</feature>
<feature type="binding site" evidence="13">
    <location>
        <position position="832"/>
    </location>
    <ligand>
        <name>ATP</name>
        <dbReference type="ChEBI" id="CHEBI:30616"/>
    </ligand>
</feature>
<dbReference type="SUPFAM" id="SSF81665">
    <property type="entry name" value="Calcium ATPase, transmembrane domain M"/>
    <property type="match status" value="1"/>
</dbReference>
<dbReference type="SUPFAM" id="SSF81653">
    <property type="entry name" value="Calcium ATPase, transduction domain A"/>
    <property type="match status" value="1"/>
</dbReference>
<feature type="binding site" evidence="13">
    <location>
        <position position="860"/>
    </location>
    <ligand>
        <name>ATP</name>
        <dbReference type="ChEBI" id="CHEBI:30616"/>
    </ligand>
</feature>
<feature type="compositionally biased region" description="Gly residues" evidence="16">
    <location>
        <begin position="1473"/>
        <end position="1483"/>
    </location>
</feature>
<dbReference type="PANTHER" id="PTHR24092:SF150">
    <property type="entry name" value="PHOSPHOLIPID-TRANSPORTING ATPASE"/>
    <property type="match status" value="1"/>
</dbReference>
<evidence type="ECO:0000256" key="4">
    <source>
        <dbReference type="ARBA" id="ARBA00022723"/>
    </source>
</evidence>
<feature type="compositionally biased region" description="Polar residues" evidence="16">
    <location>
        <begin position="1613"/>
        <end position="1626"/>
    </location>
</feature>
<feature type="compositionally biased region" description="Low complexity" evidence="16">
    <location>
        <begin position="1591"/>
        <end position="1603"/>
    </location>
</feature>
<dbReference type="SFLD" id="SFLDS00003">
    <property type="entry name" value="Haloacid_Dehalogenase"/>
    <property type="match status" value="1"/>
</dbReference>
<evidence type="ECO:0000256" key="6">
    <source>
        <dbReference type="ARBA" id="ARBA00022840"/>
    </source>
</evidence>
<dbReference type="InterPro" id="IPR023298">
    <property type="entry name" value="ATPase_P-typ_TM_dom_sf"/>
</dbReference>
<feature type="binding site" evidence="13">
    <location>
        <position position="709"/>
    </location>
    <ligand>
        <name>ATP</name>
        <dbReference type="ChEBI" id="CHEBI:30616"/>
    </ligand>
</feature>
<evidence type="ECO:0000256" key="9">
    <source>
        <dbReference type="ARBA" id="ARBA00022989"/>
    </source>
</evidence>
<evidence type="ECO:0000259" key="18">
    <source>
        <dbReference type="Pfam" id="PF16212"/>
    </source>
</evidence>